<dbReference type="PROSITE" id="PS50004">
    <property type="entry name" value="C2"/>
    <property type="match status" value="1"/>
</dbReference>
<dbReference type="SMART" id="SM00149">
    <property type="entry name" value="PLCYc"/>
    <property type="match status" value="1"/>
</dbReference>
<feature type="non-terminal residue" evidence="6">
    <location>
        <position position="1"/>
    </location>
</feature>
<name>A0A8S4NS84_OWEFU</name>
<dbReference type="GO" id="GO:0004435">
    <property type="term" value="F:phosphatidylinositol-4,5-bisphosphate phospholipase C activity"/>
    <property type="evidence" value="ECO:0007669"/>
    <property type="project" value="UniProtKB-EC"/>
</dbReference>
<dbReference type="Pfam" id="PF00387">
    <property type="entry name" value="PI-PLC-Y"/>
    <property type="match status" value="1"/>
</dbReference>
<dbReference type="InterPro" id="IPR001711">
    <property type="entry name" value="PLipase_C_Pinositol-sp_Y"/>
</dbReference>
<feature type="domain" description="Ras-associating" evidence="5">
    <location>
        <begin position="441"/>
        <end position="530"/>
    </location>
</feature>
<dbReference type="PROSITE" id="PS50008">
    <property type="entry name" value="PIPLC_Y_DOMAIN"/>
    <property type="match status" value="1"/>
</dbReference>
<keyword evidence="1" id="KW-0443">Lipid metabolism</keyword>
<dbReference type="SMART" id="SM00239">
    <property type="entry name" value="C2"/>
    <property type="match status" value="1"/>
</dbReference>
<feature type="domain" description="PI-PLC Y-box" evidence="4">
    <location>
        <begin position="4"/>
        <end position="94"/>
    </location>
</feature>
<sequence length="660" mass="74896">VSCYHMSSLNESKAKQVCKKYPTQMINQREKQLMRIYPAGFRIDSSNFNPIIFWAFGIQFVALNYQISDVPMHINAAMYEQTGNSGYVLKPSVMWDRKHVMFNRFNPWEKEYDGLHATTLTVHLISGQYVCQGNQGGSPMVEIELLGIHADCAKQKSKVISRNALNPIWNEVFTFQVIFKDLVFVRFTVVESGSGRITSQRVIPLKALRPGYRHVRLRTMANQPLELSTLFIYSRHEEEVIGGTVSENPHDEQMKKKKSMFNMIKSMGEIGKSEIKEKEQVGGTTTNIQTVKPKRRMFFISVFGVTSSDEYMILRVTQDTSTQQAIKQALAKAGKTGDCNTEDFLLMEDVQRSWNKKEQQRTGSQRILNPDEKVLLAQNKWRGSGKFYLKKKTNDPSSRAWMTTLVTKELGTESSNDGESQTWDTDHQMFLVCVYNVSEMQPYTIFRAPISSTAQDIITQAILKGRSETEDSRNLILVEELTTEASVDSPSKRRSSRVEKRILADNENVYAVQKEWKGISGRFILMDREEVLQEMEKREKRNSKETGRLVGITKQLTKLKMAKSFSGRPKSQSDYTTEQVQRSESAPESHSHIASATSIDTCSSDTDYSEGHYVSADPISTHSPSGPRAKPKGSTLPRQIKKLSDVLKFTKSSHTGSSHS</sequence>
<dbReference type="OrthoDB" id="269822at2759"/>
<dbReference type="EC" id="3.1.4.11" evidence="1"/>
<dbReference type="Pfam" id="PF00788">
    <property type="entry name" value="RA"/>
    <property type="match status" value="2"/>
</dbReference>
<dbReference type="Gene3D" id="2.60.40.150">
    <property type="entry name" value="C2 domain"/>
    <property type="match status" value="1"/>
</dbReference>
<dbReference type="InterPro" id="IPR028398">
    <property type="entry name" value="PLC-epsilon1_RA2"/>
</dbReference>
<dbReference type="SUPFAM" id="SSF54236">
    <property type="entry name" value="Ubiquitin-like"/>
    <property type="match status" value="2"/>
</dbReference>
<dbReference type="PANTHER" id="PTHR10336">
    <property type="entry name" value="PHOSPHOINOSITIDE-SPECIFIC PHOSPHOLIPASE C FAMILY PROTEIN"/>
    <property type="match status" value="1"/>
</dbReference>
<evidence type="ECO:0000259" key="3">
    <source>
        <dbReference type="PROSITE" id="PS50004"/>
    </source>
</evidence>
<protein>
    <recommendedName>
        <fullName evidence="1">Phosphoinositide phospholipase C</fullName>
        <ecNumber evidence="1">3.1.4.11</ecNumber>
    </recommendedName>
</protein>
<gene>
    <name evidence="6" type="ORF">OFUS_LOCUS10701</name>
</gene>
<reference evidence="6" key="1">
    <citation type="submission" date="2022-03" db="EMBL/GenBank/DDBJ databases">
        <authorList>
            <person name="Martin C."/>
        </authorList>
    </citation>
    <scope>NUCLEOTIDE SEQUENCE</scope>
</reference>
<feature type="domain" description="Ras-associating" evidence="5">
    <location>
        <begin position="296"/>
        <end position="394"/>
    </location>
</feature>
<dbReference type="CDD" id="cd00275">
    <property type="entry name" value="C2_PLC_like"/>
    <property type="match status" value="1"/>
</dbReference>
<evidence type="ECO:0000313" key="6">
    <source>
        <dbReference type="EMBL" id="CAH1784523.1"/>
    </source>
</evidence>
<dbReference type="SUPFAM" id="SSF51695">
    <property type="entry name" value="PLC-like phosphodiesterases"/>
    <property type="match status" value="1"/>
</dbReference>
<dbReference type="GO" id="GO:0048015">
    <property type="term" value="P:phosphatidylinositol-mediated signaling"/>
    <property type="evidence" value="ECO:0007669"/>
    <property type="project" value="TreeGrafter"/>
</dbReference>
<dbReference type="GO" id="GO:0051209">
    <property type="term" value="P:release of sequestered calcium ion into cytosol"/>
    <property type="evidence" value="ECO:0007669"/>
    <property type="project" value="TreeGrafter"/>
</dbReference>
<dbReference type="CDD" id="cd01780">
    <property type="entry name" value="RA2_PLC-epsilon"/>
    <property type="match status" value="1"/>
</dbReference>
<accession>A0A8S4NS84</accession>
<dbReference type="InterPro" id="IPR000159">
    <property type="entry name" value="RA_dom"/>
</dbReference>
<keyword evidence="1" id="KW-0378">Hydrolase</keyword>
<evidence type="ECO:0000259" key="5">
    <source>
        <dbReference type="PROSITE" id="PS50200"/>
    </source>
</evidence>
<keyword evidence="1" id="KW-0442">Lipid degradation</keyword>
<dbReference type="InterPro" id="IPR029071">
    <property type="entry name" value="Ubiquitin-like_domsf"/>
</dbReference>
<dbReference type="FunFam" id="2.60.40.150:FF:000183">
    <property type="entry name" value="Phosphoinositide phospholipase C"/>
    <property type="match status" value="1"/>
</dbReference>
<comment type="catalytic activity">
    <reaction evidence="1">
        <text>a 1,2-diacyl-sn-glycero-3-phospho-(1D-myo-inositol-4,5-bisphosphate) + H2O = 1D-myo-inositol 1,4,5-trisphosphate + a 1,2-diacyl-sn-glycerol + H(+)</text>
        <dbReference type="Rhea" id="RHEA:33179"/>
        <dbReference type="ChEBI" id="CHEBI:15377"/>
        <dbReference type="ChEBI" id="CHEBI:15378"/>
        <dbReference type="ChEBI" id="CHEBI:17815"/>
        <dbReference type="ChEBI" id="CHEBI:58456"/>
        <dbReference type="ChEBI" id="CHEBI:203600"/>
        <dbReference type="EC" id="3.1.4.11"/>
    </reaction>
</comment>
<dbReference type="InterPro" id="IPR001192">
    <property type="entry name" value="PI-PLC_fam"/>
</dbReference>
<dbReference type="Proteomes" id="UP000749559">
    <property type="component" value="Unassembled WGS sequence"/>
</dbReference>
<evidence type="ECO:0000313" key="7">
    <source>
        <dbReference type="Proteomes" id="UP000749559"/>
    </source>
</evidence>
<dbReference type="SMART" id="SM00314">
    <property type="entry name" value="RA"/>
    <property type="match status" value="2"/>
</dbReference>
<organism evidence="6 7">
    <name type="scientific">Owenia fusiformis</name>
    <name type="common">Polychaete worm</name>
    <dbReference type="NCBI Taxonomy" id="6347"/>
    <lineage>
        <taxon>Eukaryota</taxon>
        <taxon>Metazoa</taxon>
        <taxon>Spiralia</taxon>
        <taxon>Lophotrochozoa</taxon>
        <taxon>Annelida</taxon>
        <taxon>Polychaeta</taxon>
        <taxon>Sedentaria</taxon>
        <taxon>Canalipalpata</taxon>
        <taxon>Sabellida</taxon>
        <taxon>Oweniida</taxon>
        <taxon>Oweniidae</taxon>
        <taxon>Owenia</taxon>
    </lineage>
</organism>
<dbReference type="PRINTS" id="PR00390">
    <property type="entry name" value="PHPHLIPASEC"/>
</dbReference>
<dbReference type="Pfam" id="PF00168">
    <property type="entry name" value="C2"/>
    <property type="match status" value="1"/>
</dbReference>
<feature type="domain" description="C2" evidence="3">
    <location>
        <begin position="99"/>
        <end position="225"/>
    </location>
</feature>
<evidence type="ECO:0000256" key="1">
    <source>
        <dbReference type="RuleBase" id="RU361133"/>
    </source>
</evidence>
<dbReference type="InterPro" id="IPR017946">
    <property type="entry name" value="PLC-like_Pdiesterase_TIM-brl"/>
</dbReference>
<feature type="region of interest" description="Disordered" evidence="2">
    <location>
        <begin position="560"/>
        <end position="639"/>
    </location>
</feature>
<dbReference type="GO" id="GO:0007265">
    <property type="term" value="P:Ras protein signal transduction"/>
    <property type="evidence" value="ECO:0007669"/>
    <property type="project" value="TreeGrafter"/>
</dbReference>
<dbReference type="InterPro" id="IPR035892">
    <property type="entry name" value="C2_domain_sf"/>
</dbReference>
<dbReference type="Gene3D" id="3.20.20.190">
    <property type="entry name" value="Phosphatidylinositol (PI) phosphodiesterase"/>
    <property type="match status" value="1"/>
</dbReference>
<dbReference type="EMBL" id="CAIIXF020000005">
    <property type="protein sequence ID" value="CAH1784523.1"/>
    <property type="molecule type" value="Genomic_DNA"/>
</dbReference>
<keyword evidence="7" id="KW-1185">Reference proteome</keyword>
<dbReference type="CDD" id="cd17114">
    <property type="entry name" value="RA_PLC-epsilon"/>
    <property type="match status" value="1"/>
</dbReference>
<dbReference type="SUPFAM" id="SSF49562">
    <property type="entry name" value="C2 domain (Calcium/lipid-binding domain, CaLB)"/>
    <property type="match status" value="1"/>
</dbReference>
<evidence type="ECO:0000259" key="4">
    <source>
        <dbReference type="PROSITE" id="PS50008"/>
    </source>
</evidence>
<dbReference type="GO" id="GO:0016042">
    <property type="term" value="P:lipid catabolic process"/>
    <property type="evidence" value="ECO:0007669"/>
    <property type="project" value="UniProtKB-KW"/>
</dbReference>
<dbReference type="InterPro" id="IPR000008">
    <property type="entry name" value="C2_dom"/>
</dbReference>
<proteinExistence type="predicted"/>
<dbReference type="Gene3D" id="3.10.20.90">
    <property type="entry name" value="Phosphatidylinositol 3-kinase Catalytic Subunit, Chain A, domain 1"/>
    <property type="match status" value="2"/>
</dbReference>
<feature type="compositionally biased region" description="Polar residues" evidence="2">
    <location>
        <begin position="569"/>
        <end position="584"/>
    </location>
</feature>
<dbReference type="GO" id="GO:0046488">
    <property type="term" value="P:phosphatidylinositol metabolic process"/>
    <property type="evidence" value="ECO:0007669"/>
    <property type="project" value="TreeGrafter"/>
</dbReference>
<dbReference type="AlphaFoldDB" id="A0A8S4NS84"/>
<evidence type="ECO:0000256" key="2">
    <source>
        <dbReference type="SAM" id="MobiDB-lite"/>
    </source>
</evidence>
<dbReference type="PROSITE" id="PS50200">
    <property type="entry name" value="RA"/>
    <property type="match status" value="2"/>
</dbReference>
<dbReference type="PANTHER" id="PTHR10336:SF6">
    <property type="entry name" value="1-PHOSPHATIDYLINOSITOL 4,5-BISPHOSPHATE PHOSPHODIESTERASE EPSILON-1"/>
    <property type="match status" value="1"/>
</dbReference>
<dbReference type="FunFam" id="3.10.20.90:FF:000238">
    <property type="entry name" value="Phosphoinositide phospholipase C"/>
    <property type="match status" value="1"/>
</dbReference>
<dbReference type="GO" id="GO:0007186">
    <property type="term" value="P:G protein-coupled receptor signaling pathway"/>
    <property type="evidence" value="ECO:0007669"/>
    <property type="project" value="TreeGrafter"/>
</dbReference>
<feature type="compositionally biased region" description="Polar residues" evidence="2">
    <location>
        <begin position="592"/>
        <end position="606"/>
    </location>
</feature>
<comment type="caution">
    <text evidence="6">The sequence shown here is derived from an EMBL/GenBank/DDBJ whole genome shotgun (WGS) entry which is preliminary data.</text>
</comment>